<dbReference type="InterPro" id="IPR029058">
    <property type="entry name" value="AB_hydrolase_fold"/>
</dbReference>
<evidence type="ECO:0000259" key="1">
    <source>
        <dbReference type="Pfam" id="PF01738"/>
    </source>
</evidence>
<proteinExistence type="predicted"/>
<dbReference type="Proteomes" id="UP001141806">
    <property type="component" value="Unassembled WGS sequence"/>
</dbReference>
<gene>
    <name evidence="2" type="ORF">NE237_014946</name>
</gene>
<accession>A0A9Q0QQG2</accession>
<dbReference type="Gene3D" id="3.40.50.1820">
    <property type="entry name" value="alpha/beta hydrolase"/>
    <property type="match status" value="1"/>
</dbReference>
<dbReference type="Pfam" id="PF01738">
    <property type="entry name" value="DLH"/>
    <property type="match status" value="1"/>
</dbReference>
<dbReference type="PANTHER" id="PTHR17630:SF44">
    <property type="entry name" value="PROTEIN AIM2"/>
    <property type="match status" value="1"/>
</dbReference>
<comment type="caution">
    <text evidence="2">The sequence shown here is derived from an EMBL/GenBank/DDBJ whole genome shotgun (WGS) entry which is preliminary data.</text>
</comment>
<dbReference type="PANTHER" id="PTHR17630">
    <property type="entry name" value="DIENELACTONE HYDROLASE"/>
    <property type="match status" value="1"/>
</dbReference>
<feature type="domain" description="Dienelactone hydrolase" evidence="1">
    <location>
        <begin position="32"/>
        <end position="233"/>
    </location>
</feature>
<dbReference type="EMBL" id="JAMYWD010000006">
    <property type="protein sequence ID" value="KAJ4968245.1"/>
    <property type="molecule type" value="Genomic_DNA"/>
</dbReference>
<dbReference type="OrthoDB" id="17560at2759"/>
<organism evidence="2 3">
    <name type="scientific">Protea cynaroides</name>
    <dbReference type="NCBI Taxonomy" id="273540"/>
    <lineage>
        <taxon>Eukaryota</taxon>
        <taxon>Viridiplantae</taxon>
        <taxon>Streptophyta</taxon>
        <taxon>Embryophyta</taxon>
        <taxon>Tracheophyta</taxon>
        <taxon>Spermatophyta</taxon>
        <taxon>Magnoliopsida</taxon>
        <taxon>Proteales</taxon>
        <taxon>Proteaceae</taxon>
        <taxon>Protea</taxon>
    </lineage>
</organism>
<keyword evidence="3" id="KW-1185">Reference proteome</keyword>
<dbReference type="AlphaFoldDB" id="A0A9Q0QQG2"/>
<dbReference type="InterPro" id="IPR002925">
    <property type="entry name" value="Dienelactn_hydro"/>
</dbReference>
<name>A0A9Q0QQG2_9MAGN</name>
<evidence type="ECO:0000313" key="2">
    <source>
        <dbReference type="EMBL" id="KAJ4968245.1"/>
    </source>
</evidence>
<evidence type="ECO:0000313" key="3">
    <source>
        <dbReference type="Proteomes" id="UP001141806"/>
    </source>
</evidence>
<reference evidence="2" key="1">
    <citation type="journal article" date="2023" name="Plant J.">
        <title>The genome of the king protea, Protea cynaroides.</title>
        <authorList>
            <person name="Chang J."/>
            <person name="Duong T.A."/>
            <person name="Schoeman C."/>
            <person name="Ma X."/>
            <person name="Roodt D."/>
            <person name="Barker N."/>
            <person name="Li Z."/>
            <person name="Van de Peer Y."/>
            <person name="Mizrachi E."/>
        </authorList>
    </citation>
    <scope>NUCLEOTIDE SEQUENCE</scope>
    <source>
        <tissue evidence="2">Young leaves</tissue>
    </source>
</reference>
<sequence>MAGPQCCNNPPALNPNSGVGTVEEFGGLLSYITGSSDSVGAILLVSDVFGFEAPNLRKLADKIAAAGYYVVVPEFMHGDPYDPDNAERPIMDWFKDHGMDKGFEEAKPIVSALKSKGFSIIGAAGFCWGGKVVVELAKSGYIQAAVLCHPSFVTVDDMKEVKAPIAVLGAEIDQHFPPELLKQYEGVLSVEGYVKIFPGVAHGWTVRYDVADKKAVEPAEEAHQDMLDWFAKYVK</sequence>
<dbReference type="SUPFAM" id="SSF53474">
    <property type="entry name" value="alpha/beta-Hydrolases"/>
    <property type="match status" value="1"/>
</dbReference>
<dbReference type="GO" id="GO:0016787">
    <property type="term" value="F:hydrolase activity"/>
    <property type="evidence" value="ECO:0007669"/>
    <property type="project" value="InterPro"/>
</dbReference>
<protein>
    <recommendedName>
        <fullName evidence="1">Dienelactone hydrolase domain-containing protein</fullName>
    </recommendedName>
</protein>